<name>A0A0V1LX32_9BILA</name>
<evidence type="ECO:0000313" key="1">
    <source>
        <dbReference type="EMBL" id="KRZ64079.1"/>
    </source>
</evidence>
<keyword evidence="2" id="KW-1185">Reference proteome</keyword>
<dbReference type="AlphaFoldDB" id="A0A0V1LX32"/>
<reference evidence="1 2" key="1">
    <citation type="submission" date="2015-01" db="EMBL/GenBank/DDBJ databases">
        <title>Evolution of Trichinella species and genotypes.</title>
        <authorList>
            <person name="Korhonen P.K."/>
            <person name="Edoardo P."/>
            <person name="Giuseppe L.R."/>
            <person name="Gasser R.B."/>
        </authorList>
    </citation>
    <scope>NUCLEOTIDE SEQUENCE [LARGE SCALE GENOMIC DNA]</scope>
    <source>
        <strain evidence="1">ISS1980</strain>
    </source>
</reference>
<dbReference type="Proteomes" id="UP000054843">
    <property type="component" value="Unassembled WGS sequence"/>
</dbReference>
<comment type="caution">
    <text evidence="1">The sequence shown here is derived from an EMBL/GenBank/DDBJ whole genome shotgun (WGS) entry which is preliminary data.</text>
</comment>
<organism evidence="1 2">
    <name type="scientific">Trichinella papuae</name>
    <dbReference type="NCBI Taxonomy" id="268474"/>
    <lineage>
        <taxon>Eukaryota</taxon>
        <taxon>Metazoa</taxon>
        <taxon>Ecdysozoa</taxon>
        <taxon>Nematoda</taxon>
        <taxon>Enoplea</taxon>
        <taxon>Dorylaimia</taxon>
        <taxon>Trichinellida</taxon>
        <taxon>Trichinellidae</taxon>
        <taxon>Trichinella</taxon>
    </lineage>
</organism>
<sequence>MFKFSNHHYYRLGCKPIAYGAQSWMLHIGVPILRIMRNVKLIWSYFAE</sequence>
<proteinExistence type="predicted"/>
<accession>A0A0V1LX32</accession>
<dbReference type="EMBL" id="JYDO01001496">
    <property type="protein sequence ID" value="KRZ64079.1"/>
    <property type="molecule type" value="Genomic_DNA"/>
</dbReference>
<protein>
    <submittedName>
        <fullName evidence="1">Uncharacterized protein</fullName>
    </submittedName>
</protein>
<gene>
    <name evidence="1" type="ORF">T10_12272</name>
</gene>
<evidence type="ECO:0000313" key="2">
    <source>
        <dbReference type="Proteomes" id="UP000054843"/>
    </source>
</evidence>